<dbReference type="GO" id="GO:0006281">
    <property type="term" value="P:DNA repair"/>
    <property type="evidence" value="ECO:0007669"/>
    <property type="project" value="TreeGrafter"/>
</dbReference>
<dbReference type="InterPro" id="IPR000330">
    <property type="entry name" value="SNF2_N"/>
</dbReference>
<reference evidence="6 7" key="1">
    <citation type="submission" date="2018-10" db="EMBL/GenBank/DDBJ databases">
        <title>Genome sequence of Verticillium nonalfalfae VnAa140.</title>
        <authorList>
            <person name="Stajich J.E."/>
            <person name="Kasson M.T."/>
        </authorList>
    </citation>
    <scope>NUCLEOTIDE SEQUENCE [LARGE SCALE GENOMIC DNA]</scope>
    <source>
        <strain evidence="6 7">VnAa140</strain>
    </source>
</reference>
<protein>
    <recommendedName>
        <fullName evidence="5">Helicase C-terminal domain-containing protein</fullName>
    </recommendedName>
</protein>
<dbReference type="SMART" id="SM00487">
    <property type="entry name" value="DEXDc"/>
    <property type="match status" value="1"/>
</dbReference>
<dbReference type="GO" id="GO:0008094">
    <property type="term" value="F:ATP-dependent activity, acting on DNA"/>
    <property type="evidence" value="ECO:0007669"/>
    <property type="project" value="TreeGrafter"/>
</dbReference>
<dbReference type="PANTHER" id="PTHR45626">
    <property type="entry name" value="TRANSCRIPTION TERMINATION FACTOR 2-RELATED"/>
    <property type="match status" value="1"/>
</dbReference>
<feature type="domain" description="Helicase C-terminal" evidence="5">
    <location>
        <begin position="858"/>
        <end position="1004"/>
    </location>
</feature>
<gene>
    <name evidence="6" type="ORF">D7B24_008826</name>
</gene>
<evidence type="ECO:0000313" key="7">
    <source>
        <dbReference type="Proteomes" id="UP000267145"/>
    </source>
</evidence>
<dbReference type="InterPro" id="IPR014001">
    <property type="entry name" value="Helicase_ATP-bd"/>
</dbReference>
<dbReference type="SUPFAM" id="SSF52540">
    <property type="entry name" value="P-loop containing nucleoside triphosphate hydrolases"/>
    <property type="match status" value="2"/>
</dbReference>
<evidence type="ECO:0000256" key="1">
    <source>
        <dbReference type="ARBA" id="ARBA00022741"/>
    </source>
</evidence>
<dbReference type="Pfam" id="PF00271">
    <property type="entry name" value="Helicase_C"/>
    <property type="match status" value="1"/>
</dbReference>
<keyword evidence="7" id="KW-1185">Reference proteome</keyword>
<sequence length="1123" mass="124169">MASRFHGYIPVGCLIGDDIVNPSRDTAPTVLHNWHVPGEDTPVKSRTPEGCAVPPNIRARFLIRDGLLRLYESNWIKLEHIALSGSAEVLRIYILPDDVDNNNVPRSDVKLQKDRRALFTRLDFSPEAWSGRPGTTPRSSPEPAESTTEEELSLLDMFNNIPSPDPDPDTIVDPASRESVDQLLASRVKGLVTSLYLYQRQSAALMAMREAQPGETLDPRLLRVKDQAGEDWYYDAAAGVILREPRYYDGVRGGILAEQMGAGKTLICLALILATKSLPTRVPAHCLRDRTETGRIRSLADMAAAKLTAEGIPWRYHFGAESGLEHSACVKVLTRNPGFYRLPSANTSRRGRTSTEPAYARRIAISHSSLIVVPNNLLKQWQGEVKLHTTDSLSVLVLHDKGPVPAVSELALYDVIFLTHFRLERMVRAGTWEENPLGGILFKRCIVDEGHKLGNSTHNARSDFLLGLDNIHTSSRWIVSGTPSKGLYGVDEQNREDQGVTKSTAEQSRITEKGDLARIGAIATLYLKARPWANSGLHGSKSPWSVYVMQPRHLASGAGSSTALRATLNSLIIRHRLSELTHVLPEVDEKTVLLDGSYQDKLSLNIFSMVIVANAVQSQRTDADYFFHQRNRKFLLQLVHNLKQASFFGGSFFSHDDIATSLDTAVTFLHDGKVPISSDDQAQLRQAIDVAKLALENPLKNLSNAFHEMPVYVRNFLPDSAGAGWSIDHTADDPVCTNAPLIMAAQKLIRPALSDEAALNSLLNGGLLAAGRRHRDQAELEAKEDSIPRGSAAEAARNKMLAGNTKLGDDQSVKKLRTNAVKASLGGEQKRGDVDVVIPEAFAKAELVATASAKMTYLLDAIIEHYEHEKIIVFYENENTAWYIASMLDVIQIEYLIYAKTLTQKRKAQYINTFNNDTKFRVILMDITQAAYGLDMRAASRIYFLNPVLNPQVEAQAIGRARRISQQKAVSVETLVLRGSLEEVIIMRKHKMSQAEHIKCKSILDDRPLFNYILNSGFLPMPEGQHEGLAQTASLRHPQPIFGRGFGRAVHPDEDIWVTDGAIPRATVLDETPTRNGATGTANGLANRAKRPHGEVMSPGKPGEPKGEQAEESEPVSRRIRFA</sequence>
<feature type="region of interest" description="Disordered" evidence="4">
    <location>
        <begin position="127"/>
        <end position="150"/>
    </location>
</feature>
<evidence type="ECO:0000256" key="4">
    <source>
        <dbReference type="SAM" id="MobiDB-lite"/>
    </source>
</evidence>
<dbReference type="PANTHER" id="PTHR45626:SF51">
    <property type="entry name" value="SNF2-RELATED DOMAIN-CONTAINING PROTEIN"/>
    <property type="match status" value="1"/>
</dbReference>
<dbReference type="EMBL" id="RBVV01000081">
    <property type="protein sequence ID" value="RNJ55305.1"/>
    <property type="molecule type" value="Genomic_DNA"/>
</dbReference>
<dbReference type="GO" id="GO:0005634">
    <property type="term" value="C:nucleus"/>
    <property type="evidence" value="ECO:0007669"/>
    <property type="project" value="TreeGrafter"/>
</dbReference>
<dbReference type="STRING" id="1051616.A0A3M9Y544"/>
<dbReference type="InterPro" id="IPR050628">
    <property type="entry name" value="SNF2_RAD54_helicase_TF"/>
</dbReference>
<evidence type="ECO:0000256" key="2">
    <source>
        <dbReference type="ARBA" id="ARBA00022801"/>
    </source>
</evidence>
<keyword evidence="1" id="KW-0547">Nucleotide-binding</keyword>
<dbReference type="CDD" id="cd18793">
    <property type="entry name" value="SF2_C_SNF"/>
    <property type="match status" value="1"/>
</dbReference>
<proteinExistence type="predicted"/>
<dbReference type="GeneID" id="39612515"/>
<dbReference type="InterPro" id="IPR049730">
    <property type="entry name" value="SNF2/RAD54-like_C"/>
</dbReference>
<dbReference type="InterPro" id="IPR001650">
    <property type="entry name" value="Helicase_C-like"/>
</dbReference>
<comment type="caution">
    <text evidence="6">The sequence shown here is derived from an EMBL/GenBank/DDBJ whole genome shotgun (WGS) entry which is preliminary data.</text>
</comment>
<dbReference type="AlphaFoldDB" id="A0A3M9Y544"/>
<evidence type="ECO:0000256" key="3">
    <source>
        <dbReference type="ARBA" id="ARBA00022840"/>
    </source>
</evidence>
<dbReference type="GO" id="GO:0016787">
    <property type="term" value="F:hydrolase activity"/>
    <property type="evidence" value="ECO:0007669"/>
    <property type="project" value="UniProtKB-KW"/>
</dbReference>
<dbReference type="RefSeq" id="XP_028493463.1">
    <property type="nucleotide sequence ID" value="XM_028642909.1"/>
</dbReference>
<dbReference type="Gene3D" id="3.40.50.10810">
    <property type="entry name" value="Tandem AAA-ATPase domain"/>
    <property type="match status" value="1"/>
</dbReference>
<feature type="compositionally biased region" description="Low complexity" evidence="4">
    <location>
        <begin position="135"/>
        <end position="146"/>
    </location>
</feature>
<dbReference type="GO" id="GO:0005524">
    <property type="term" value="F:ATP binding"/>
    <property type="evidence" value="ECO:0007669"/>
    <property type="project" value="UniProtKB-KW"/>
</dbReference>
<feature type="region of interest" description="Disordered" evidence="4">
    <location>
        <begin position="1071"/>
        <end position="1123"/>
    </location>
</feature>
<dbReference type="InterPro" id="IPR038718">
    <property type="entry name" value="SNF2-like_sf"/>
</dbReference>
<dbReference type="Gene3D" id="3.40.50.300">
    <property type="entry name" value="P-loop containing nucleotide triphosphate hydrolases"/>
    <property type="match status" value="1"/>
</dbReference>
<dbReference type="PROSITE" id="PS51194">
    <property type="entry name" value="HELICASE_CTER"/>
    <property type="match status" value="1"/>
</dbReference>
<dbReference type="InterPro" id="IPR027417">
    <property type="entry name" value="P-loop_NTPase"/>
</dbReference>
<dbReference type="Proteomes" id="UP000267145">
    <property type="component" value="Unassembled WGS sequence"/>
</dbReference>
<name>A0A3M9Y544_9PEZI</name>
<evidence type="ECO:0000259" key="5">
    <source>
        <dbReference type="PROSITE" id="PS51194"/>
    </source>
</evidence>
<dbReference type="Pfam" id="PF00176">
    <property type="entry name" value="SNF2-rel_dom"/>
    <property type="match status" value="1"/>
</dbReference>
<keyword evidence="2" id="KW-0378">Hydrolase</keyword>
<accession>A0A3M9Y544</accession>
<keyword evidence="3" id="KW-0067">ATP-binding</keyword>
<evidence type="ECO:0000313" key="6">
    <source>
        <dbReference type="EMBL" id="RNJ55305.1"/>
    </source>
</evidence>
<organism evidence="6 7">
    <name type="scientific">Verticillium nonalfalfae</name>
    <dbReference type="NCBI Taxonomy" id="1051616"/>
    <lineage>
        <taxon>Eukaryota</taxon>
        <taxon>Fungi</taxon>
        <taxon>Dikarya</taxon>
        <taxon>Ascomycota</taxon>
        <taxon>Pezizomycotina</taxon>
        <taxon>Sordariomycetes</taxon>
        <taxon>Hypocreomycetidae</taxon>
        <taxon>Glomerellales</taxon>
        <taxon>Plectosphaerellaceae</taxon>
        <taxon>Verticillium</taxon>
    </lineage>
</organism>
<feature type="compositionally biased region" description="Polar residues" evidence="4">
    <location>
        <begin position="1074"/>
        <end position="1084"/>
    </location>
</feature>